<gene>
    <name evidence="3" type="ORF">Bccel_2156</name>
</gene>
<dbReference type="OrthoDB" id="341498at2"/>
<dbReference type="STRING" id="398512.Bccel_2156"/>
<evidence type="ECO:0000256" key="1">
    <source>
        <dbReference type="PROSITE-ProRule" id="PRU00325"/>
    </source>
</evidence>
<accession>A0A0L6JM67</accession>
<proteinExistence type="predicted"/>
<evidence type="ECO:0000313" key="3">
    <source>
        <dbReference type="EMBL" id="KNY26891.1"/>
    </source>
</evidence>
<dbReference type="EMBL" id="LGTC01000001">
    <property type="protein sequence ID" value="KNY26891.1"/>
    <property type="molecule type" value="Genomic_DNA"/>
</dbReference>
<dbReference type="GO" id="GO:0008270">
    <property type="term" value="F:zinc ion binding"/>
    <property type="evidence" value="ECO:0007669"/>
    <property type="project" value="UniProtKB-KW"/>
</dbReference>
<dbReference type="InterPro" id="IPR007527">
    <property type="entry name" value="Znf_SWIM"/>
</dbReference>
<dbReference type="eggNOG" id="COG4715">
    <property type="taxonomic scope" value="Bacteria"/>
</dbReference>
<dbReference type="RefSeq" id="WP_036945272.1">
    <property type="nucleotide sequence ID" value="NZ_JQKC01000046.1"/>
</dbReference>
<name>A0A0L6JM67_9FIRM</name>
<keyword evidence="1" id="KW-0862">Zinc</keyword>
<evidence type="ECO:0000313" key="4">
    <source>
        <dbReference type="Proteomes" id="UP000036923"/>
    </source>
</evidence>
<dbReference type="Proteomes" id="UP000036923">
    <property type="component" value="Unassembled WGS sequence"/>
</dbReference>
<protein>
    <recommendedName>
        <fullName evidence="2">SWIM-type domain-containing protein</fullName>
    </recommendedName>
</protein>
<keyword evidence="1" id="KW-0479">Metal-binding</keyword>
<dbReference type="AlphaFoldDB" id="A0A0L6JM67"/>
<organism evidence="3 4">
    <name type="scientific">Pseudobacteroides cellulosolvens ATCC 35603 = DSM 2933</name>
    <dbReference type="NCBI Taxonomy" id="398512"/>
    <lineage>
        <taxon>Bacteria</taxon>
        <taxon>Bacillati</taxon>
        <taxon>Bacillota</taxon>
        <taxon>Clostridia</taxon>
        <taxon>Eubacteriales</taxon>
        <taxon>Oscillospiraceae</taxon>
        <taxon>Pseudobacteroides</taxon>
    </lineage>
</organism>
<dbReference type="PROSITE" id="PS50966">
    <property type="entry name" value="ZF_SWIM"/>
    <property type="match status" value="1"/>
</dbReference>
<keyword evidence="1" id="KW-0863">Zinc-finger</keyword>
<feature type="domain" description="SWIM-type" evidence="2">
    <location>
        <begin position="60"/>
        <end position="88"/>
    </location>
</feature>
<keyword evidence="4" id="KW-1185">Reference proteome</keyword>
<reference evidence="4" key="1">
    <citation type="submission" date="2015-07" db="EMBL/GenBank/DDBJ databases">
        <title>Near-Complete Genome Sequence of the Cellulolytic Bacterium Bacteroides (Pseudobacteroides) cellulosolvens ATCC 35603.</title>
        <authorList>
            <person name="Dassa B."/>
            <person name="Utturkar S.M."/>
            <person name="Klingeman D.M."/>
            <person name="Hurt R.A."/>
            <person name="Keller M."/>
            <person name="Xu J."/>
            <person name="Reddy Y.H.K."/>
            <person name="Borovok I."/>
            <person name="Grinberg I.R."/>
            <person name="Lamed R."/>
            <person name="Zhivin O."/>
            <person name="Bayer E.A."/>
            <person name="Brown S.D."/>
        </authorList>
    </citation>
    <scope>NUCLEOTIDE SEQUENCE [LARGE SCALE GENOMIC DNA]</scope>
    <source>
        <strain evidence="4">DSM 2933</strain>
    </source>
</reference>
<evidence type="ECO:0000259" key="2">
    <source>
        <dbReference type="PROSITE" id="PS50966"/>
    </source>
</evidence>
<comment type="caution">
    <text evidence="3">The sequence shown here is derived from an EMBL/GenBank/DDBJ whole genome shotgun (WGS) entry which is preliminary data.</text>
</comment>
<sequence>MRKDLMTISEADLEVFTNRGTVKRAVRDLDEALFTAKLNETDDGLVEVLWSDGAICRFAPGVLIKDGRCTCPATSMCRHLVRTVLFYQRFHKETVIDSETDVLSKWDPGDISDADIEALISTGHLAKAKKLFSEGLLVECIRSLKPYAVIHGLGIMVRFPVSGDFRYVHADCEGNMATLGSVIAVWAFRLLDKDKETGFVVTAQSEAISSEVFNSGKLNISEVMNFGFVSLPPRFEDRLKSAEQHLRESSLMWPAEIMSDLALEFRRYIDHDSLFSPERCLEYAGEFLLRADCLTSSQNSIPSALVGGTRYDTPHELGTRRFTGLGSGVRILSKSVVLQVFLEDADSGLIVVIEKEFLNPENGPAREFRFLGETPVAAGAKFIDIARSQLLSGSSKRTASGILSFGRKLVVNPQAFNWERFRENNYHIDYAELHNRMTFQPPSSLRARRVAESFQIIGITAVENTRFDPVTQEIRCEFIDSQGAKISMIHPYLSQAASGCELLLRSLSQENVRPVFAAGHIKITSAGLTIYPASVVVEQDGRRTMIQPWLDGPQGLQASETTTSHEELPVRDPIARWFSSLEYALSEILQMGIRKTDIQTAALWKQIANDAGAIGLVRIARQVECIAEALEKRLHSIDEIEDGVCDLILDMLRLLRLARDLI</sequence>